<dbReference type="RefSeq" id="WP_169604479.1">
    <property type="nucleotide sequence ID" value="NZ_CP046565.1"/>
</dbReference>
<dbReference type="EMBL" id="CP046565">
    <property type="protein sequence ID" value="QJD31214.1"/>
    <property type="molecule type" value="Genomic_DNA"/>
</dbReference>
<keyword evidence="3" id="KW-1185">Reference proteome</keyword>
<evidence type="ECO:0000256" key="1">
    <source>
        <dbReference type="SAM" id="SignalP"/>
    </source>
</evidence>
<accession>A0A858QBY9</accession>
<feature type="chain" id="PRO_5032347629" evidence="1">
    <location>
        <begin position="25"/>
        <end position="243"/>
    </location>
</feature>
<dbReference type="AlphaFoldDB" id="A0A858QBY9"/>
<feature type="signal peptide" evidence="1">
    <location>
        <begin position="1"/>
        <end position="24"/>
    </location>
</feature>
<protein>
    <submittedName>
        <fullName evidence="2">DUF2490 domain-containing protein</fullName>
    </submittedName>
</protein>
<reference evidence="3" key="1">
    <citation type="submission" date="2019-12" db="EMBL/GenBank/DDBJ databases">
        <authorList>
            <person name="Awala S.I."/>
            <person name="Rhee S.K."/>
        </authorList>
    </citation>
    <scope>NUCLEOTIDE SEQUENCE [LARGE SCALE GENOMIC DNA]</scope>
    <source>
        <strain evidence="3">IM1</strain>
    </source>
</reference>
<name>A0A858QBY9_9GAMM</name>
<evidence type="ECO:0000313" key="3">
    <source>
        <dbReference type="Proteomes" id="UP000503004"/>
    </source>
</evidence>
<dbReference type="KEGG" id="metu:GNH96_15560"/>
<dbReference type="InterPro" id="IPR019619">
    <property type="entry name" value="DUF2490"/>
</dbReference>
<organism evidence="2 3">
    <name type="scientific">Methylococcus geothermalis</name>
    <dbReference type="NCBI Taxonomy" id="2681310"/>
    <lineage>
        <taxon>Bacteria</taxon>
        <taxon>Pseudomonadati</taxon>
        <taxon>Pseudomonadota</taxon>
        <taxon>Gammaproteobacteria</taxon>
        <taxon>Methylococcales</taxon>
        <taxon>Methylococcaceae</taxon>
        <taxon>Methylococcus</taxon>
    </lineage>
</organism>
<dbReference type="Proteomes" id="UP000503004">
    <property type="component" value="Chromosome"/>
</dbReference>
<dbReference type="PROSITE" id="PS51257">
    <property type="entry name" value="PROKAR_LIPOPROTEIN"/>
    <property type="match status" value="1"/>
</dbReference>
<proteinExistence type="predicted"/>
<evidence type="ECO:0000313" key="2">
    <source>
        <dbReference type="EMBL" id="QJD31214.1"/>
    </source>
</evidence>
<dbReference type="Pfam" id="PF10677">
    <property type="entry name" value="DUF2490"/>
    <property type="match status" value="1"/>
</dbReference>
<keyword evidence="1" id="KW-0732">Signal</keyword>
<sequence>MRRSRVDFPLGASLLLASCLSPEAAGIDGMAGAWTSLSLMGSLGSVSPDGRKFKWYVRDQVRLRDDDPPNAWRMYEDLLWVGLGYQIEPHFLVGMGYAHTWLHPLGQPSYQENRPYLEAVLTHEAGGGKLVSRTRLEERVLQQGGEVGVRFREALTWSHPLRFVAEGIDVYVGEELMVCPNFSVFGPAGFCQNRLLSGLTYRLSRSLGLDVGYLGQYMAGTPGTANVWTHNVQFDLHYAFPDH</sequence>
<gene>
    <name evidence="2" type="ORF">GNH96_15560</name>
</gene>